<gene>
    <name evidence="5" type="ORF">B9Z44_11970</name>
</gene>
<dbReference type="SUPFAM" id="SSF46785">
    <property type="entry name" value="Winged helix' DNA-binding domain"/>
    <property type="match status" value="1"/>
</dbReference>
<keyword evidence="3" id="KW-0804">Transcription</keyword>
<dbReference type="AlphaFoldDB" id="A0A315ER52"/>
<name>A0A315ER52_9BURK</name>
<dbReference type="InterPro" id="IPR036388">
    <property type="entry name" value="WH-like_DNA-bd_sf"/>
</dbReference>
<dbReference type="Proteomes" id="UP000251341">
    <property type="component" value="Unassembled WGS sequence"/>
</dbReference>
<dbReference type="InterPro" id="IPR036390">
    <property type="entry name" value="WH_DNA-bd_sf"/>
</dbReference>
<dbReference type="PROSITE" id="PS50949">
    <property type="entry name" value="HTH_GNTR"/>
    <property type="match status" value="1"/>
</dbReference>
<evidence type="ECO:0000256" key="2">
    <source>
        <dbReference type="ARBA" id="ARBA00023125"/>
    </source>
</evidence>
<dbReference type="Gene3D" id="1.20.120.530">
    <property type="entry name" value="GntR ligand-binding domain-like"/>
    <property type="match status" value="1"/>
</dbReference>
<dbReference type="Pfam" id="PF07729">
    <property type="entry name" value="FCD"/>
    <property type="match status" value="1"/>
</dbReference>
<evidence type="ECO:0000313" key="5">
    <source>
        <dbReference type="EMBL" id="PUE60223.1"/>
    </source>
</evidence>
<dbReference type="PANTHER" id="PTHR43537:SF5">
    <property type="entry name" value="UXU OPERON TRANSCRIPTIONAL REGULATOR"/>
    <property type="match status" value="1"/>
</dbReference>
<protein>
    <submittedName>
        <fullName evidence="5">GntR family transcriptional regulator</fullName>
    </submittedName>
</protein>
<proteinExistence type="predicted"/>
<dbReference type="InterPro" id="IPR008920">
    <property type="entry name" value="TF_FadR/GntR_C"/>
</dbReference>
<dbReference type="InterPro" id="IPR000524">
    <property type="entry name" value="Tscrpt_reg_HTH_GntR"/>
</dbReference>
<dbReference type="CDD" id="cd07377">
    <property type="entry name" value="WHTH_GntR"/>
    <property type="match status" value="1"/>
</dbReference>
<dbReference type="SMART" id="SM00345">
    <property type="entry name" value="HTH_GNTR"/>
    <property type="match status" value="1"/>
</dbReference>
<organism evidence="5 6">
    <name type="scientific">Limnohabitans curvus</name>
    <dbReference type="NCBI Taxonomy" id="323423"/>
    <lineage>
        <taxon>Bacteria</taxon>
        <taxon>Pseudomonadati</taxon>
        <taxon>Pseudomonadota</taxon>
        <taxon>Betaproteobacteria</taxon>
        <taxon>Burkholderiales</taxon>
        <taxon>Comamonadaceae</taxon>
        <taxon>Limnohabitans</taxon>
    </lineage>
</organism>
<evidence type="ECO:0000313" key="6">
    <source>
        <dbReference type="Proteomes" id="UP000251341"/>
    </source>
</evidence>
<reference evidence="5 6" key="1">
    <citation type="submission" date="2017-04" db="EMBL/GenBank/DDBJ databases">
        <title>Unexpected and diverse lifestyles within the genus Limnohabitans.</title>
        <authorList>
            <person name="Kasalicky V."/>
            <person name="Mehrshad M."/>
            <person name="Andrei S.-A."/>
            <person name="Salcher M."/>
            <person name="Kratochvilova H."/>
            <person name="Simek K."/>
            <person name="Ghai R."/>
        </authorList>
    </citation>
    <scope>NUCLEOTIDE SEQUENCE [LARGE SCALE GENOMIC DNA]</scope>
    <source>
        <strain evidence="5 6">MWH-C5</strain>
    </source>
</reference>
<dbReference type="PANTHER" id="PTHR43537">
    <property type="entry name" value="TRANSCRIPTIONAL REGULATOR, GNTR FAMILY"/>
    <property type="match status" value="1"/>
</dbReference>
<dbReference type="SMART" id="SM00895">
    <property type="entry name" value="FCD"/>
    <property type="match status" value="1"/>
</dbReference>
<keyword evidence="6" id="KW-1185">Reference proteome</keyword>
<keyword evidence="2" id="KW-0238">DNA-binding</keyword>
<dbReference type="Pfam" id="PF00392">
    <property type="entry name" value="GntR"/>
    <property type="match status" value="1"/>
</dbReference>
<dbReference type="GO" id="GO:0003677">
    <property type="term" value="F:DNA binding"/>
    <property type="evidence" value="ECO:0007669"/>
    <property type="project" value="UniProtKB-KW"/>
</dbReference>
<sequence length="256" mass="27547">MPRIQLGASLSEKLAQTLETSIREGKLKTAEKLPTENALVQKHGVSRTVVREAFSRLKTLGLIETRQGSGAFVKALPTPDTGKLKLIPDGSVDAVLKVVEVRRALEAESAALAAERRTTKSLQKIKQAMRALDKAVASGGDGVSEDVAFHAAIAQAANNPFLLDTLSYLNQFLENATRVTRANEATRADLEDAVRDEHQAIVQAIEAGDVKAARQAGTKHMLNAAKRIGNADPVFWTSQGLALAKPLRTELTKPKI</sequence>
<dbReference type="RefSeq" id="WP_108402542.1">
    <property type="nucleotide sequence ID" value="NZ_NESP01000001.1"/>
</dbReference>
<dbReference type="GO" id="GO:0003700">
    <property type="term" value="F:DNA-binding transcription factor activity"/>
    <property type="evidence" value="ECO:0007669"/>
    <property type="project" value="InterPro"/>
</dbReference>
<dbReference type="Gene3D" id="1.10.10.10">
    <property type="entry name" value="Winged helix-like DNA-binding domain superfamily/Winged helix DNA-binding domain"/>
    <property type="match status" value="1"/>
</dbReference>
<comment type="caution">
    <text evidence="5">The sequence shown here is derived from an EMBL/GenBank/DDBJ whole genome shotgun (WGS) entry which is preliminary data.</text>
</comment>
<dbReference type="EMBL" id="NESP01000001">
    <property type="protein sequence ID" value="PUE60223.1"/>
    <property type="molecule type" value="Genomic_DNA"/>
</dbReference>
<evidence type="ECO:0000256" key="3">
    <source>
        <dbReference type="ARBA" id="ARBA00023163"/>
    </source>
</evidence>
<evidence type="ECO:0000256" key="1">
    <source>
        <dbReference type="ARBA" id="ARBA00023015"/>
    </source>
</evidence>
<feature type="domain" description="HTH gntR-type" evidence="4">
    <location>
        <begin position="8"/>
        <end position="76"/>
    </location>
</feature>
<dbReference type="InterPro" id="IPR011711">
    <property type="entry name" value="GntR_C"/>
</dbReference>
<dbReference type="SUPFAM" id="SSF48008">
    <property type="entry name" value="GntR ligand-binding domain-like"/>
    <property type="match status" value="1"/>
</dbReference>
<dbReference type="PRINTS" id="PR00035">
    <property type="entry name" value="HTHGNTR"/>
</dbReference>
<evidence type="ECO:0000259" key="4">
    <source>
        <dbReference type="PROSITE" id="PS50949"/>
    </source>
</evidence>
<accession>A0A315ER52</accession>
<keyword evidence="1" id="KW-0805">Transcription regulation</keyword>